<dbReference type="Gene3D" id="3.10.129.10">
    <property type="entry name" value="Hotdog Thioesterase"/>
    <property type="match status" value="1"/>
</dbReference>
<dbReference type="CDD" id="cd03443">
    <property type="entry name" value="PaaI_thioesterase"/>
    <property type="match status" value="1"/>
</dbReference>
<dbReference type="SUPFAM" id="SSF54637">
    <property type="entry name" value="Thioesterase/thiol ester dehydrase-isomerase"/>
    <property type="match status" value="1"/>
</dbReference>
<evidence type="ECO:0000256" key="20">
    <source>
        <dbReference type="ARBA" id="ARBA00047734"/>
    </source>
</evidence>
<name>A0ABS8P501_9PSEU</name>
<evidence type="ECO:0000256" key="24">
    <source>
        <dbReference type="SAM" id="MobiDB-lite"/>
    </source>
</evidence>
<keyword evidence="11" id="KW-0472">Membrane</keyword>
<evidence type="ECO:0000256" key="13">
    <source>
        <dbReference type="ARBA" id="ARBA00035852"/>
    </source>
</evidence>
<keyword evidence="4" id="KW-1003">Cell membrane</keyword>
<comment type="catalytic activity">
    <reaction evidence="14">
        <text>(9Z)-octadecenoyl-CoA + H2O = (9Z)-octadecenoate + CoA + H(+)</text>
        <dbReference type="Rhea" id="RHEA:40139"/>
        <dbReference type="ChEBI" id="CHEBI:15377"/>
        <dbReference type="ChEBI" id="CHEBI:15378"/>
        <dbReference type="ChEBI" id="CHEBI:30823"/>
        <dbReference type="ChEBI" id="CHEBI:57287"/>
        <dbReference type="ChEBI" id="CHEBI:57387"/>
    </reaction>
    <physiologicalReaction direction="left-to-right" evidence="14">
        <dbReference type="Rhea" id="RHEA:40140"/>
    </physiologicalReaction>
</comment>
<sequence length="199" mass="21115">MTQASARSLDVPADATIPSRHPKAPGVGERIPPHNPACRGCADVPGGIHMESWVDDDRGEGGDPGVGVAVRSRMAVTDDMQGGPGLIHGGYLMAAFDECLGSVAPLVTRSCVTARLETDFRAPVPVGTTLWLRARLDGVLRRKYFVSAEARLDSEDGPLVGTARALFVQVDLQHFLRHGRAEDLEAIGASAEQIRAARG</sequence>
<dbReference type="PANTHER" id="PTHR12418">
    <property type="entry name" value="ACYL-COENZYME A THIOESTERASE THEM4"/>
    <property type="match status" value="1"/>
</dbReference>
<keyword evidence="6" id="KW-0053">Apoptosis</keyword>
<evidence type="ECO:0000313" key="26">
    <source>
        <dbReference type="EMBL" id="MCD2192620.1"/>
    </source>
</evidence>
<dbReference type="Pfam" id="PF03061">
    <property type="entry name" value="4HBT"/>
    <property type="match status" value="1"/>
</dbReference>
<dbReference type="InterPro" id="IPR029069">
    <property type="entry name" value="HotDog_dom_sf"/>
</dbReference>
<evidence type="ECO:0000256" key="12">
    <source>
        <dbReference type="ARBA" id="ARBA00023273"/>
    </source>
</evidence>
<evidence type="ECO:0000256" key="11">
    <source>
        <dbReference type="ARBA" id="ARBA00023136"/>
    </source>
</evidence>
<keyword evidence="8" id="KW-0276">Fatty acid metabolism</keyword>
<evidence type="ECO:0000256" key="10">
    <source>
        <dbReference type="ARBA" id="ARBA00023098"/>
    </source>
</evidence>
<comment type="subcellular location">
    <subcellularLocation>
        <location evidence="3">Cell projection</location>
        <location evidence="3">Ruffle membrane</location>
    </subcellularLocation>
    <subcellularLocation>
        <location evidence="2">Cytoplasm</location>
    </subcellularLocation>
    <subcellularLocation>
        <location evidence="1">Membrane</location>
        <topology evidence="1">Peripheral membrane protein</topology>
    </subcellularLocation>
</comment>
<evidence type="ECO:0000256" key="22">
    <source>
        <dbReference type="ARBA" id="ARBA00048074"/>
    </source>
</evidence>
<dbReference type="RefSeq" id="WP_230730305.1">
    <property type="nucleotide sequence ID" value="NZ_JAJNDB010000001.1"/>
</dbReference>
<evidence type="ECO:0000256" key="5">
    <source>
        <dbReference type="ARBA" id="ARBA00022490"/>
    </source>
</evidence>
<accession>A0ABS8P501</accession>
<organism evidence="26 27">
    <name type="scientific">Actinomycetospora endophytica</name>
    <dbReference type="NCBI Taxonomy" id="2291215"/>
    <lineage>
        <taxon>Bacteria</taxon>
        <taxon>Bacillati</taxon>
        <taxon>Actinomycetota</taxon>
        <taxon>Actinomycetes</taxon>
        <taxon>Pseudonocardiales</taxon>
        <taxon>Pseudonocardiaceae</taxon>
        <taxon>Actinomycetospora</taxon>
    </lineage>
</organism>
<comment type="catalytic activity">
    <reaction evidence="20">
        <text>hexadecanoyl-CoA + H2O = hexadecanoate + CoA + H(+)</text>
        <dbReference type="Rhea" id="RHEA:16645"/>
        <dbReference type="ChEBI" id="CHEBI:7896"/>
        <dbReference type="ChEBI" id="CHEBI:15377"/>
        <dbReference type="ChEBI" id="CHEBI:15378"/>
        <dbReference type="ChEBI" id="CHEBI:57287"/>
        <dbReference type="ChEBI" id="CHEBI:57379"/>
        <dbReference type="EC" id="3.1.2.2"/>
    </reaction>
    <physiologicalReaction direction="left-to-right" evidence="20">
        <dbReference type="Rhea" id="RHEA:16646"/>
    </physiologicalReaction>
</comment>
<reference evidence="26 27" key="1">
    <citation type="submission" date="2021-11" db="EMBL/GenBank/DDBJ databases">
        <title>Draft genome sequence of Actinomycetospora sp. SF1 isolated from the rhizosphere soil.</title>
        <authorList>
            <person name="Duangmal K."/>
            <person name="Chantavorakit T."/>
        </authorList>
    </citation>
    <scope>NUCLEOTIDE SEQUENCE [LARGE SCALE GENOMIC DNA]</scope>
    <source>
        <strain evidence="26 27">TBRC 5722</strain>
    </source>
</reference>
<comment type="catalytic activity">
    <reaction evidence="23">
        <text>tetradecanoyl-CoA + H2O = tetradecanoate + CoA + H(+)</text>
        <dbReference type="Rhea" id="RHEA:40119"/>
        <dbReference type="ChEBI" id="CHEBI:15377"/>
        <dbReference type="ChEBI" id="CHEBI:15378"/>
        <dbReference type="ChEBI" id="CHEBI:30807"/>
        <dbReference type="ChEBI" id="CHEBI:57287"/>
        <dbReference type="ChEBI" id="CHEBI:57385"/>
    </reaction>
    <physiologicalReaction direction="left-to-right" evidence="23">
        <dbReference type="Rhea" id="RHEA:40120"/>
    </physiologicalReaction>
</comment>
<dbReference type="EMBL" id="JAJNDB010000001">
    <property type="protein sequence ID" value="MCD2192620.1"/>
    <property type="molecule type" value="Genomic_DNA"/>
</dbReference>
<evidence type="ECO:0000256" key="23">
    <source>
        <dbReference type="ARBA" id="ARBA00048180"/>
    </source>
</evidence>
<keyword evidence="10" id="KW-0443">Lipid metabolism</keyword>
<gene>
    <name evidence="26" type="ORF">LQ327_04355</name>
</gene>
<comment type="catalytic activity">
    <reaction evidence="21">
        <text>decanoyl-CoA + H2O = decanoate + CoA + H(+)</text>
        <dbReference type="Rhea" id="RHEA:40059"/>
        <dbReference type="ChEBI" id="CHEBI:15377"/>
        <dbReference type="ChEBI" id="CHEBI:15378"/>
        <dbReference type="ChEBI" id="CHEBI:27689"/>
        <dbReference type="ChEBI" id="CHEBI:57287"/>
        <dbReference type="ChEBI" id="CHEBI:61430"/>
    </reaction>
    <physiologicalReaction direction="left-to-right" evidence="21">
        <dbReference type="Rhea" id="RHEA:40060"/>
    </physiologicalReaction>
</comment>
<protein>
    <recommendedName>
        <fullName evidence="17">Acyl-coenzyme A thioesterase THEM4</fullName>
        <ecNumber evidence="16">3.1.2.2</ecNumber>
    </recommendedName>
    <alternativeName>
        <fullName evidence="18">Thioesterase superfamily member 4</fullName>
    </alternativeName>
</protein>
<evidence type="ECO:0000256" key="7">
    <source>
        <dbReference type="ARBA" id="ARBA00022801"/>
    </source>
</evidence>
<evidence type="ECO:0000256" key="21">
    <source>
        <dbReference type="ARBA" id="ARBA00047969"/>
    </source>
</evidence>
<evidence type="ECO:0000256" key="3">
    <source>
        <dbReference type="ARBA" id="ARBA00004632"/>
    </source>
</evidence>
<dbReference type="InterPro" id="IPR006683">
    <property type="entry name" value="Thioestr_dom"/>
</dbReference>
<comment type="catalytic activity">
    <reaction evidence="19">
        <text>octanoyl-CoA + H2O = octanoate + CoA + H(+)</text>
        <dbReference type="Rhea" id="RHEA:30143"/>
        <dbReference type="ChEBI" id="CHEBI:15377"/>
        <dbReference type="ChEBI" id="CHEBI:15378"/>
        <dbReference type="ChEBI" id="CHEBI:25646"/>
        <dbReference type="ChEBI" id="CHEBI:57287"/>
        <dbReference type="ChEBI" id="CHEBI:57386"/>
    </reaction>
    <physiologicalReaction direction="left-to-right" evidence="19">
        <dbReference type="Rhea" id="RHEA:30144"/>
    </physiologicalReaction>
</comment>
<evidence type="ECO:0000256" key="2">
    <source>
        <dbReference type="ARBA" id="ARBA00004496"/>
    </source>
</evidence>
<feature type="domain" description="Thioesterase" evidence="25">
    <location>
        <begin position="85"/>
        <end position="153"/>
    </location>
</feature>
<evidence type="ECO:0000259" key="25">
    <source>
        <dbReference type="Pfam" id="PF03061"/>
    </source>
</evidence>
<comment type="caution">
    <text evidence="26">The sequence shown here is derived from an EMBL/GenBank/DDBJ whole genome shotgun (WGS) entry which is preliminary data.</text>
</comment>
<evidence type="ECO:0000256" key="8">
    <source>
        <dbReference type="ARBA" id="ARBA00022832"/>
    </source>
</evidence>
<dbReference type="EC" id="3.1.2.2" evidence="16"/>
<dbReference type="Proteomes" id="UP001199469">
    <property type="component" value="Unassembled WGS sequence"/>
</dbReference>
<evidence type="ECO:0000256" key="9">
    <source>
        <dbReference type="ARBA" id="ARBA00022946"/>
    </source>
</evidence>
<keyword evidence="27" id="KW-1185">Reference proteome</keyword>
<evidence type="ECO:0000256" key="14">
    <source>
        <dbReference type="ARBA" id="ARBA00037002"/>
    </source>
</evidence>
<evidence type="ECO:0000256" key="16">
    <source>
        <dbReference type="ARBA" id="ARBA00038848"/>
    </source>
</evidence>
<proteinExistence type="inferred from homology"/>
<comment type="catalytic activity">
    <reaction evidence="22">
        <text>dodecanoyl-CoA + H2O = dodecanoate + CoA + H(+)</text>
        <dbReference type="Rhea" id="RHEA:30135"/>
        <dbReference type="ChEBI" id="CHEBI:15377"/>
        <dbReference type="ChEBI" id="CHEBI:15378"/>
        <dbReference type="ChEBI" id="CHEBI:18262"/>
        <dbReference type="ChEBI" id="CHEBI:57287"/>
        <dbReference type="ChEBI" id="CHEBI:57375"/>
    </reaction>
    <physiologicalReaction direction="left-to-right" evidence="22">
        <dbReference type="Rhea" id="RHEA:30136"/>
    </physiologicalReaction>
</comment>
<evidence type="ECO:0000256" key="15">
    <source>
        <dbReference type="ARBA" id="ARBA00038456"/>
    </source>
</evidence>
<evidence type="ECO:0000256" key="1">
    <source>
        <dbReference type="ARBA" id="ARBA00004170"/>
    </source>
</evidence>
<evidence type="ECO:0000313" key="27">
    <source>
        <dbReference type="Proteomes" id="UP001199469"/>
    </source>
</evidence>
<keyword evidence="5" id="KW-0963">Cytoplasm</keyword>
<evidence type="ECO:0000256" key="17">
    <source>
        <dbReference type="ARBA" id="ARBA00040123"/>
    </source>
</evidence>
<evidence type="ECO:0000256" key="6">
    <source>
        <dbReference type="ARBA" id="ARBA00022703"/>
    </source>
</evidence>
<comment type="catalytic activity">
    <reaction evidence="13">
        <text>(5Z,8Z,11Z,14Z)-eicosatetraenoyl-CoA + H2O = (5Z,8Z,11Z,14Z)-eicosatetraenoate + CoA + H(+)</text>
        <dbReference type="Rhea" id="RHEA:40151"/>
        <dbReference type="ChEBI" id="CHEBI:15377"/>
        <dbReference type="ChEBI" id="CHEBI:15378"/>
        <dbReference type="ChEBI" id="CHEBI:32395"/>
        <dbReference type="ChEBI" id="CHEBI:57287"/>
        <dbReference type="ChEBI" id="CHEBI:57368"/>
    </reaction>
    <physiologicalReaction direction="left-to-right" evidence="13">
        <dbReference type="Rhea" id="RHEA:40152"/>
    </physiologicalReaction>
</comment>
<dbReference type="PANTHER" id="PTHR12418:SF19">
    <property type="entry name" value="ACYL-COENZYME A THIOESTERASE THEM4"/>
    <property type="match status" value="1"/>
</dbReference>
<dbReference type="InterPro" id="IPR052365">
    <property type="entry name" value="THEM4/THEM5_acyl-CoA_thioest"/>
</dbReference>
<keyword evidence="7" id="KW-0378">Hydrolase</keyword>
<keyword evidence="9" id="KW-0809">Transit peptide</keyword>
<evidence type="ECO:0000256" key="18">
    <source>
        <dbReference type="ARBA" id="ARBA00043210"/>
    </source>
</evidence>
<evidence type="ECO:0000256" key="19">
    <source>
        <dbReference type="ARBA" id="ARBA00047588"/>
    </source>
</evidence>
<keyword evidence="12" id="KW-0966">Cell projection</keyword>
<feature type="region of interest" description="Disordered" evidence="24">
    <location>
        <begin position="1"/>
        <end position="32"/>
    </location>
</feature>
<comment type="similarity">
    <text evidence="15">Belongs to the THEM4/THEM5 thioesterase family.</text>
</comment>
<evidence type="ECO:0000256" key="4">
    <source>
        <dbReference type="ARBA" id="ARBA00022475"/>
    </source>
</evidence>